<reference evidence="1 2" key="1">
    <citation type="submission" date="2024-03" db="EMBL/GenBank/DDBJ databases">
        <title>Draft genome sequence of Pseudonocardia nematodicida JCM 31783.</title>
        <authorList>
            <person name="Butdee W."/>
            <person name="Duangmal K."/>
        </authorList>
    </citation>
    <scope>NUCLEOTIDE SEQUENCE [LARGE SCALE GENOMIC DNA]</scope>
    <source>
        <strain evidence="1 2">JCM 31783</strain>
    </source>
</reference>
<evidence type="ECO:0000313" key="2">
    <source>
        <dbReference type="Proteomes" id="UP001494902"/>
    </source>
</evidence>
<proteinExistence type="predicted"/>
<sequence>MTSTVIRAVPRIGSAWTRTSGQLSALLLETLDEPSSGPLWIGRPALRAWGRVDTAVRAAQARSPYPPGPCPGLCLVPVRPDDVATLGAAAVVLGRGLLPGGEPRAAAVLGRAASGCGTGPADLVRDLARVHGVLDLDLAADGELLYVLAGVGTGGGRAADAGERATERVLTMWRAGEDRLPVDPAAA</sequence>
<dbReference type="EMBL" id="JBEDNQ010000014">
    <property type="protein sequence ID" value="MEQ3554359.1"/>
    <property type="molecule type" value="Genomic_DNA"/>
</dbReference>
<gene>
    <name evidence="1" type="ORF">WIS52_28165</name>
</gene>
<evidence type="ECO:0000313" key="1">
    <source>
        <dbReference type="EMBL" id="MEQ3554359.1"/>
    </source>
</evidence>
<comment type="caution">
    <text evidence="1">The sequence shown here is derived from an EMBL/GenBank/DDBJ whole genome shotgun (WGS) entry which is preliminary data.</text>
</comment>
<protein>
    <submittedName>
        <fullName evidence="1">Uncharacterized protein</fullName>
    </submittedName>
</protein>
<dbReference type="Proteomes" id="UP001494902">
    <property type="component" value="Unassembled WGS sequence"/>
</dbReference>
<name>A0ABV1KK81_9PSEU</name>
<organism evidence="1 2">
    <name type="scientific">Pseudonocardia nematodicida</name>
    <dbReference type="NCBI Taxonomy" id="1206997"/>
    <lineage>
        <taxon>Bacteria</taxon>
        <taxon>Bacillati</taxon>
        <taxon>Actinomycetota</taxon>
        <taxon>Actinomycetes</taxon>
        <taxon>Pseudonocardiales</taxon>
        <taxon>Pseudonocardiaceae</taxon>
        <taxon>Pseudonocardia</taxon>
    </lineage>
</organism>
<keyword evidence="2" id="KW-1185">Reference proteome</keyword>
<accession>A0ABV1KK81</accession>
<dbReference type="RefSeq" id="WP_349301430.1">
    <property type="nucleotide sequence ID" value="NZ_JBEDNQ010000014.1"/>
</dbReference>